<dbReference type="RefSeq" id="WP_162656489.1">
    <property type="nucleotide sequence ID" value="NZ_LR593887.1"/>
</dbReference>
<protein>
    <recommendedName>
        <fullName evidence="2">DinB-like domain-containing protein</fullName>
    </recommendedName>
</protein>
<evidence type="ECO:0000313" key="4">
    <source>
        <dbReference type="Proteomes" id="UP000464378"/>
    </source>
</evidence>
<evidence type="ECO:0000259" key="2">
    <source>
        <dbReference type="Pfam" id="PF12867"/>
    </source>
</evidence>
<proteinExistence type="predicted"/>
<feature type="region of interest" description="Disordered" evidence="1">
    <location>
        <begin position="1"/>
        <end position="21"/>
    </location>
</feature>
<dbReference type="AlphaFoldDB" id="A0A6C2YIM7"/>
<dbReference type="Pfam" id="PF12867">
    <property type="entry name" value="DinB_2"/>
    <property type="match status" value="1"/>
</dbReference>
<feature type="domain" description="DinB-like" evidence="2">
    <location>
        <begin position="28"/>
        <end position="163"/>
    </location>
</feature>
<dbReference type="InParanoid" id="A0A6C2YIM7"/>
<reference evidence="3" key="1">
    <citation type="submission" date="2019-04" db="EMBL/GenBank/DDBJ databases">
        <authorList>
            <consortium name="Science for Life Laboratories"/>
        </authorList>
    </citation>
    <scope>NUCLEOTIDE SEQUENCE</scope>
    <source>
        <strain evidence="3">MBLW1</strain>
    </source>
</reference>
<gene>
    <name evidence="3" type="ORF">GMBLW1_26940</name>
</gene>
<accession>A0A6C2YIM7</accession>
<evidence type="ECO:0000256" key="1">
    <source>
        <dbReference type="SAM" id="MobiDB-lite"/>
    </source>
</evidence>
<dbReference type="KEGG" id="tim:GMBLW1_26940"/>
<keyword evidence="4" id="KW-1185">Reference proteome</keyword>
<sequence length="172" mass="19470">MTPPKHPAGEHQPNPNPTPESRAACVAQLESLADQLVAAVAGLDADQLGTKYVNWTIRQIIAHLADSHANAFIRFKWALTEDHPTIKAYKQWEWSQLPDGDLDPSLSIPLIAALHARWAYLVKQLRPKDFAKTFLHPEGGKVYTLDSALEMYAWHGRHHTAQITWIRQNRGW</sequence>
<dbReference type="Gene3D" id="1.20.120.450">
    <property type="entry name" value="dinb family like domain"/>
    <property type="match status" value="1"/>
</dbReference>
<dbReference type="InterPro" id="IPR024775">
    <property type="entry name" value="DinB-like"/>
</dbReference>
<organism evidence="3">
    <name type="scientific">Tuwongella immobilis</name>
    <dbReference type="NCBI Taxonomy" id="692036"/>
    <lineage>
        <taxon>Bacteria</taxon>
        <taxon>Pseudomonadati</taxon>
        <taxon>Planctomycetota</taxon>
        <taxon>Planctomycetia</taxon>
        <taxon>Gemmatales</taxon>
        <taxon>Gemmataceae</taxon>
        <taxon>Tuwongella</taxon>
    </lineage>
</organism>
<dbReference type="GO" id="GO:0016787">
    <property type="term" value="F:hydrolase activity"/>
    <property type="evidence" value="ECO:0007669"/>
    <property type="project" value="UniProtKB-KW"/>
</dbReference>
<name>A0A6C2YIM7_9BACT</name>
<dbReference type="EMBL" id="LR586016">
    <property type="protein sequence ID" value="VIP01266.1"/>
    <property type="molecule type" value="Genomic_DNA"/>
</dbReference>
<dbReference type="InterPro" id="IPR034660">
    <property type="entry name" value="DinB/YfiT-like"/>
</dbReference>
<keyword evidence="3" id="KW-0378">Hydrolase</keyword>
<dbReference type="NCBIfam" id="NF009807">
    <property type="entry name" value="PRK13291.1"/>
    <property type="match status" value="1"/>
</dbReference>
<dbReference type="EMBL" id="LR593887">
    <property type="protein sequence ID" value="VTR97958.1"/>
    <property type="molecule type" value="Genomic_DNA"/>
</dbReference>
<evidence type="ECO:0000313" key="3">
    <source>
        <dbReference type="EMBL" id="VIP01266.1"/>
    </source>
</evidence>
<dbReference type="SUPFAM" id="SSF109854">
    <property type="entry name" value="DinB/YfiT-like putative metalloenzymes"/>
    <property type="match status" value="1"/>
</dbReference>
<dbReference type="Proteomes" id="UP000464378">
    <property type="component" value="Chromosome"/>
</dbReference>